<evidence type="ECO:0008006" key="4">
    <source>
        <dbReference type="Google" id="ProtNLM"/>
    </source>
</evidence>
<protein>
    <recommendedName>
        <fullName evidence="4">Transposase</fullName>
    </recommendedName>
</protein>
<keyword evidence="3" id="KW-1185">Reference proteome</keyword>
<evidence type="ECO:0000256" key="1">
    <source>
        <dbReference type="SAM" id="MobiDB-lite"/>
    </source>
</evidence>
<sequence length="74" mass="8750">MKTSDLNESWKKNDNSIKKSEGNRKEAVFAKGKQEPQYLAIKELHEDKGWSINWLCNVYGIARSSYYKWLNRKP</sequence>
<evidence type="ECO:0000313" key="2">
    <source>
        <dbReference type="EMBL" id="MDQ0361883.1"/>
    </source>
</evidence>
<evidence type="ECO:0000313" key="3">
    <source>
        <dbReference type="Proteomes" id="UP001230220"/>
    </source>
</evidence>
<gene>
    <name evidence="2" type="ORF">J2S15_002633</name>
</gene>
<feature type="region of interest" description="Disordered" evidence="1">
    <location>
        <begin position="1"/>
        <end position="23"/>
    </location>
</feature>
<proteinExistence type="predicted"/>
<dbReference type="EMBL" id="JAUSUR010000004">
    <property type="protein sequence ID" value="MDQ0361883.1"/>
    <property type="molecule type" value="Genomic_DNA"/>
</dbReference>
<comment type="caution">
    <text evidence="2">The sequence shown here is derived from an EMBL/GenBank/DDBJ whole genome shotgun (WGS) entry which is preliminary data.</text>
</comment>
<reference evidence="2 3" key="1">
    <citation type="submission" date="2023-07" db="EMBL/GenBank/DDBJ databases">
        <title>Genomic Encyclopedia of Type Strains, Phase IV (KMG-IV): sequencing the most valuable type-strain genomes for metagenomic binning, comparative biology and taxonomic classification.</title>
        <authorList>
            <person name="Goeker M."/>
        </authorList>
    </citation>
    <scope>NUCLEOTIDE SEQUENCE [LARGE SCALE GENOMIC DNA]</scope>
    <source>
        <strain evidence="2 3">DSM 16784</strain>
    </source>
</reference>
<name>A0ABU0E5B4_9FIRM</name>
<dbReference type="Proteomes" id="UP001230220">
    <property type="component" value="Unassembled WGS sequence"/>
</dbReference>
<accession>A0ABU0E5B4</accession>
<feature type="compositionally biased region" description="Basic and acidic residues" evidence="1">
    <location>
        <begin position="8"/>
        <end position="23"/>
    </location>
</feature>
<organism evidence="2 3">
    <name type="scientific">Breznakia pachnodae</name>
    <dbReference type="NCBI Taxonomy" id="265178"/>
    <lineage>
        <taxon>Bacteria</taxon>
        <taxon>Bacillati</taxon>
        <taxon>Bacillota</taxon>
        <taxon>Erysipelotrichia</taxon>
        <taxon>Erysipelotrichales</taxon>
        <taxon>Erysipelotrichaceae</taxon>
        <taxon>Breznakia</taxon>
    </lineage>
</organism>
<dbReference type="RefSeq" id="WP_307408989.1">
    <property type="nucleotide sequence ID" value="NZ_JAUSUR010000004.1"/>
</dbReference>